<evidence type="ECO:0000313" key="8">
    <source>
        <dbReference type="Proteomes" id="UP000241890"/>
    </source>
</evidence>
<accession>A0A2R5G3F4</accession>
<comment type="subunit">
    <text evidence="6">Heterotetramer; composed of 2 small (MOCS2A) and 2 large (MOCS2B) subunits.</text>
</comment>
<evidence type="ECO:0000256" key="6">
    <source>
        <dbReference type="HAMAP-Rule" id="MF_03051"/>
    </source>
</evidence>
<dbReference type="NCBIfam" id="TIGR01682">
    <property type="entry name" value="moaD"/>
    <property type="match status" value="1"/>
</dbReference>
<comment type="similarity">
    <text evidence="6">Belongs to the MoaD family. MOCS2A subfamily.</text>
</comment>
<feature type="modified residue" description="Glycyl adenylate; alternate" evidence="6">
    <location>
        <position position="103"/>
    </location>
</feature>
<comment type="subcellular location">
    <subcellularLocation>
        <location evidence="6">Cytoplasm</location>
    </subcellularLocation>
</comment>
<dbReference type="InterPro" id="IPR044672">
    <property type="entry name" value="MOCS2A"/>
</dbReference>
<dbReference type="CDD" id="cd00754">
    <property type="entry name" value="Ubl_MoaD"/>
    <property type="match status" value="1"/>
</dbReference>
<evidence type="ECO:0000256" key="3">
    <source>
        <dbReference type="ARBA" id="ARBA00022553"/>
    </source>
</evidence>
<dbReference type="Gene3D" id="3.10.20.30">
    <property type="match status" value="1"/>
</dbReference>
<dbReference type="InParanoid" id="A0A2R5G3F4"/>
<dbReference type="HAMAP" id="MF_03051">
    <property type="entry name" value="MOCS2A"/>
    <property type="match status" value="1"/>
</dbReference>
<evidence type="ECO:0000313" key="7">
    <source>
        <dbReference type="EMBL" id="GBG25540.1"/>
    </source>
</evidence>
<dbReference type="SUPFAM" id="SSF54285">
    <property type="entry name" value="MoaD/ThiS"/>
    <property type="match status" value="1"/>
</dbReference>
<evidence type="ECO:0000256" key="4">
    <source>
        <dbReference type="ARBA" id="ARBA00022741"/>
    </source>
</evidence>
<keyword evidence="4 6" id="KW-0547">Nucleotide-binding</keyword>
<reference evidence="7 8" key="1">
    <citation type="submission" date="2017-12" db="EMBL/GenBank/DDBJ databases">
        <title>Sequencing, de novo assembly and annotation of complete genome of a new Thraustochytrid species, strain FCC1311.</title>
        <authorList>
            <person name="Sedici K."/>
            <person name="Godart F."/>
            <person name="Aiese Cigliano R."/>
            <person name="Sanseverino W."/>
            <person name="Barakat M."/>
            <person name="Ortet P."/>
            <person name="Marechal E."/>
            <person name="Cagnac O."/>
            <person name="Amato A."/>
        </authorList>
    </citation>
    <scope>NUCLEOTIDE SEQUENCE [LARGE SCALE GENOMIC DNA]</scope>
</reference>
<comment type="function">
    <text evidence="6">Acts as a sulfur carrier required for molybdopterin biosynthesis. Component of the molybdopterin synthase complex that catalyzes the conversion of precursor Z into molybdopterin by mediating the incorporation of 2 sulfur atoms into precursor Z to generate a dithiolene group. In the complex, serves as sulfur donor by being thiocarboxylated (-COSH) at its C-terminus by by the MOCS3 homolog. After interaction with MOCS2B, the sulfur is then transferred to precursor Z to form molybdopterin.</text>
</comment>
<dbReference type="UniPathway" id="UPA00344"/>
<dbReference type="FunFam" id="3.10.20.30:FF:000010">
    <property type="entry name" value="Molybdopterin synthase sulfur carrier subunit"/>
    <property type="match status" value="1"/>
</dbReference>
<feature type="modified residue" description="1-thioglycine; alternate" evidence="6">
    <location>
        <position position="103"/>
    </location>
</feature>
<comment type="caution">
    <text evidence="7">The sequence shown here is derived from an EMBL/GenBank/DDBJ whole genome shotgun (WGS) entry which is preliminary data.</text>
</comment>
<evidence type="ECO:0000256" key="2">
    <source>
        <dbReference type="ARBA" id="ARBA00022490"/>
    </source>
</evidence>
<dbReference type="InterPro" id="IPR003749">
    <property type="entry name" value="ThiS/MoaD-like"/>
</dbReference>
<dbReference type="GO" id="GO:0000166">
    <property type="term" value="F:nucleotide binding"/>
    <property type="evidence" value="ECO:0007669"/>
    <property type="project" value="UniProtKB-KW"/>
</dbReference>
<protein>
    <recommendedName>
        <fullName evidence="6">Molybdopterin synthase sulfur carrier subunit</fullName>
    </recommendedName>
    <alternativeName>
        <fullName evidence="6">Molybdenum cofactor synthesis protein 2 small subunit</fullName>
    </alternativeName>
    <alternativeName>
        <fullName evidence="6">Molybdenum cofactor synthesis protein 2A</fullName>
        <shortName evidence="6">MOCS2A</shortName>
    </alternativeName>
    <alternativeName>
        <fullName evidence="6">Sulfur carrier protein MOCS2A</fullName>
    </alternativeName>
</protein>
<comment type="pathway">
    <text evidence="1 6">Cofactor biosynthesis; molybdopterin biosynthesis.</text>
</comment>
<name>A0A2R5G3F4_9STRA</name>
<organism evidence="7 8">
    <name type="scientific">Hondaea fermentalgiana</name>
    <dbReference type="NCBI Taxonomy" id="2315210"/>
    <lineage>
        <taxon>Eukaryota</taxon>
        <taxon>Sar</taxon>
        <taxon>Stramenopiles</taxon>
        <taxon>Bigyra</taxon>
        <taxon>Labyrinthulomycetes</taxon>
        <taxon>Thraustochytrida</taxon>
        <taxon>Thraustochytriidae</taxon>
        <taxon>Hondaea</taxon>
    </lineage>
</organism>
<keyword evidence="5 6" id="KW-0501">Molybdenum cofactor biosynthesis</keyword>
<keyword evidence="3 6" id="KW-0597">Phosphoprotein</keyword>
<evidence type="ECO:0000256" key="1">
    <source>
        <dbReference type="ARBA" id="ARBA00005046"/>
    </source>
</evidence>
<evidence type="ECO:0000256" key="5">
    <source>
        <dbReference type="ARBA" id="ARBA00023150"/>
    </source>
</evidence>
<dbReference type="AlphaFoldDB" id="A0A2R5G3F4"/>
<dbReference type="GO" id="GO:0030366">
    <property type="term" value="F:molybdopterin synthase activity"/>
    <property type="evidence" value="ECO:0007669"/>
    <property type="project" value="UniProtKB-UniRule"/>
</dbReference>
<gene>
    <name evidence="7" type="ORF">FCC1311_017592</name>
</gene>
<dbReference type="GO" id="GO:1990133">
    <property type="term" value="C:molybdopterin adenylyltransferase complex"/>
    <property type="evidence" value="ECO:0007669"/>
    <property type="project" value="TreeGrafter"/>
</dbReference>
<keyword evidence="2 6" id="KW-0963">Cytoplasm</keyword>
<dbReference type="Pfam" id="PF02597">
    <property type="entry name" value="ThiS"/>
    <property type="match status" value="1"/>
</dbReference>
<dbReference type="Proteomes" id="UP000241890">
    <property type="component" value="Unassembled WGS sequence"/>
</dbReference>
<dbReference type="GO" id="GO:1990140">
    <property type="term" value="C:molybdopterin synthase complex"/>
    <property type="evidence" value="ECO:0007669"/>
    <property type="project" value="UniProtKB-UniRule"/>
</dbReference>
<dbReference type="PANTHER" id="PTHR33359:SF1">
    <property type="entry name" value="MOLYBDOPTERIN SYNTHASE SULFUR CARRIER SUBUNIT"/>
    <property type="match status" value="1"/>
</dbReference>
<dbReference type="GO" id="GO:0006777">
    <property type="term" value="P:Mo-molybdopterin cofactor biosynthetic process"/>
    <property type="evidence" value="ECO:0007669"/>
    <property type="project" value="UniProtKB-UniRule"/>
</dbReference>
<dbReference type="InterPro" id="IPR028887">
    <property type="entry name" value="MOCS2A_euk"/>
</dbReference>
<sequence length="103" mass="10865">MGDAADSGAAAGGGPARGGKRTVTVKVLYFARSREVSGRALETWRLEEGATTKDLEEKLVHKYEGLKELTGVCAWAVNEEYVDDSQVLADGDEVAIIPPISGG</sequence>
<dbReference type="InterPro" id="IPR012675">
    <property type="entry name" value="Beta-grasp_dom_sf"/>
</dbReference>
<dbReference type="OrthoDB" id="5531344at2759"/>
<comment type="PTM">
    <text evidence="6">C-terminal thiocarboxylation occurs in 2 steps, it is first acyl-adenylated (-COAMP) via the hesA/moeB/thiF part of the MOCS3 homolog, then thiocarboxylated (-COSH) via the rhodanese domain of the MOCS3 homolog.</text>
</comment>
<proteinExistence type="inferred from homology"/>
<dbReference type="PANTHER" id="PTHR33359">
    <property type="entry name" value="MOLYBDOPTERIN SYNTHASE SULFUR CARRIER SUBUNIT"/>
    <property type="match status" value="1"/>
</dbReference>
<keyword evidence="8" id="KW-1185">Reference proteome</keyword>
<dbReference type="InterPro" id="IPR016155">
    <property type="entry name" value="Mopterin_synth/thiamin_S_b"/>
</dbReference>
<dbReference type="EMBL" id="BEYU01000013">
    <property type="protein sequence ID" value="GBG25540.1"/>
    <property type="molecule type" value="Genomic_DNA"/>
</dbReference>